<feature type="domain" description="B box-type" evidence="6">
    <location>
        <begin position="101"/>
        <end position="145"/>
    </location>
</feature>
<dbReference type="EMBL" id="CAXITT010000278">
    <property type="protein sequence ID" value="CAL1537862.1"/>
    <property type="molecule type" value="Genomic_DNA"/>
</dbReference>
<evidence type="ECO:0000256" key="3">
    <source>
        <dbReference type="ARBA" id="ARBA00022833"/>
    </source>
</evidence>
<dbReference type="PANTHER" id="PTHR25462">
    <property type="entry name" value="BONUS, ISOFORM C-RELATED"/>
    <property type="match status" value="1"/>
</dbReference>
<keyword evidence="3" id="KW-0862">Zinc</keyword>
<protein>
    <submittedName>
        <fullName evidence="7">Uncharacterized protein</fullName>
    </submittedName>
</protein>
<comment type="caution">
    <text evidence="7">The sequence shown here is derived from an EMBL/GenBank/DDBJ whole genome shotgun (WGS) entry which is preliminary data.</text>
</comment>
<evidence type="ECO:0000313" key="7">
    <source>
        <dbReference type="EMBL" id="CAL1537862.1"/>
    </source>
</evidence>
<evidence type="ECO:0000256" key="2">
    <source>
        <dbReference type="ARBA" id="ARBA00022771"/>
    </source>
</evidence>
<dbReference type="Proteomes" id="UP001497497">
    <property type="component" value="Unassembled WGS sequence"/>
</dbReference>
<dbReference type="PROSITE" id="PS50119">
    <property type="entry name" value="ZF_BBOX"/>
    <property type="match status" value="1"/>
</dbReference>
<keyword evidence="2 4" id="KW-0863">Zinc-finger</keyword>
<keyword evidence="8" id="KW-1185">Reference proteome</keyword>
<feature type="domain" description="RING-type" evidence="5">
    <location>
        <begin position="29"/>
        <end position="73"/>
    </location>
</feature>
<dbReference type="Gene3D" id="3.30.40.10">
    <property type="entry name" value="Zinc/RING finger domain, C3HC4 (zinc finger)"/>
    <property type="match status" value="1"/>
</dbReference>
<reference evidence="7 8" key="1">
    <citation type="submission" date="2024-04" db="EMBL/GenBank/DDBJ databases">
        <authorList>
            <consortium name="Genoscope - CEA"/>
            <person name="William W."/>
        </authorList>
    </citation>
    <scope>NUCLEOTIDE SEQUENCE [LARGE SCALE GENOMIC DNA]</scope>
</reference>
<evidence type="ECO:0000313" key="8">
    <source>
        <dbReference type="Proteomes" id="UP001497497"/>
    </source>
</evidence>
<evidence type="ECO:0000256" key="1">
    <source>
        <dbReference type="ARBA" id="ARBA00022723"/>
    </source>
</evidence>
<sequence>MAACQDDMDSLTMEARGHVQAISNEFLCCAICNEQFDRVDKVPITLPCRQSFCRPCLKRTVGSKHRLNCPVCRKAPEIEGGIDALPADFRIMRMLELISNQIKHTCFQHKAQRLNFFCASCKTPICHDCTVIKHPKEEMHMFKQYGPREVKDMGKSKHVIIDILDAFENYEPIFKELEQFGLRMIDALKIKVQKYKDELRELEKMHGVVIDDISKRFDYYRALLKQRETATSRRADTLIREQRDTIERACTAMEKELQSLKILQEQFKIVRVNKDTRLLFKEFHEFEKRKTFFISLAHPELESFFKKFIYTNAKEEELKAALMESVGDVELVKCKDDDFIGRDFELLEQFLSYGRLFNPLTSLMDD</sequence>
<dbReference type="InterPro" id="IPR000315">
    <property type="entry name" value="Znf_B-box"/>
</dbReference>
<dbReference type="Gene3D" id="3.30.160.60">
    <property type="entry name" value="Classic Zinc Finger"/>
    <property type="match status" value="1"/>
</dbReference>
<evidence type="ECO:0000259" key="5">
    <source>
        <dbReference type="PROSITE" id="PS50089"/>
    </source>
</evidence>
<dbReference type="Pfam" id="PF13639">
    <property type="entry name" value="zf-RING_2"/>
    <property type="match status" value="1"/>
</dbReference>
<name>A0AAV2HUN7_LYMST</name>
<dbReference type="InterPro" id="IPR013083">
    <property type="entry name" value="Znf_RING/FYVE/PHD"/>
</dbReference>
<organism evidence="7 8">
    <name type="scientific">Lymnaea stagnalis</name>
    <name type="common">Great pond snail</name>
    <name type="synonym">Helix stagnalis</name>
    <dbReference type="NCBI Taxonomy" id="6523"/>
    <lineage>
        <taxon>Eukaryota</taxon>
        <taxon>Metazoa</taxon>
        <taxon>Spiralia</taxon>
        <taxon>Lophotrochozoa</taxon>
        <taxon>Mollusca</taxon>
        <taxon>Gastropoda</taxon>
        <taxon>Heterobranchia</taxon>
        <taxon>Euthyneura</taxon>
        <taxon>Panpulmonata</taxon>
        <taxon>Hygrophila</taxon>
        <taxon>Lymnaeoidea</taxon>
        <taxon>Lymnaeidae</taxon>
        <taxon>Lymnaea</taxon>
    </lineage>
</organism>
<dbReference type="InterPro" id="IPR001841">
    <property type="entry name" value="Znf_RING"/>
</dbReference>
<dbReference type="PROSITE" id="PS50089">
    <property type="entry name" value="ZF_RING_2"/>
    <property type="match status" value="1"/>
</dbReference>
<dbReference type="PANTHER" id="PTHR25462:SF296">
    <property type="entry name" value="MEIOTIC P26, ISOFORM F"/>
    <property type="match status" value="1"/>
</dbReference>
<dbReference type="AlphaFoldDB" id="A0AAV2HUN7"/>
<dbReference type="InterPro" id="IPR047153">
    <property type="entry name" value="TRIM45/56/19-like"/>
</dbReference>
<accession>A0AAV2HUN7</accession>
<dbReference type="SUPFAM" id="SSF57850">
    <property type="entry name" value="RING/U-box"/>
    <property type="match status" value="1"/>
</dbReference>
<dbReference type="SUPFAM" id="SSF57845">
    <property type="entry name" value="B-box zinc-binding domain"/>
    <property type="match status" value="1"/>
</dbReference>
<dbReference type="GO" id="GO:0008270">
    <property type="term" value="F:zinc ion binding"/>
    <property type="evidence" value="ECO:0007669"/>
    <property type="project" value="UniProtKB-KW"/>
</dbReference>
<proteinExistence type="predicted"/>
<dbReference type="Pfam" id="PF00643">
    <property type="entry name" value="zf-B_box"/>
    <property type="match status" value="1"/>
</dbReference>
<evidence type="ECO:0000256" key="4">
    <source>
        <dbReference type="PROSITE-ProRule" id="PRU00024"/>
    </source>
</evidence>
<dbReference type="SMART" id="SM00184">
    <property type="entry name" value="RING"/>
    <property type="match status" value="1"/>
</dbReference>
<evidence type="ECO:0000259" key="6">
    <source>
        <dbReference type="PROSITE" id="PS50119"/>
    </source>
</evidence>
<keyword evidence="1" id="KW-0479">Metal-binding</keyword>
<gene>
    <name evidence="7" type="ORF">GSLYS_00011740001</name>
</gene>